<dbReference type="AlphaFoldDB" id="A0A7K1V5L4"/>
<proteinExistence type="predicted"/>
<reference evidence="1 2" key="1">
    <citation type="submission" date="2019-12" db="EMBL/GenBank/DDBJ databases">
        <title>Nocardia sp. nov. ET3-3 isolated from soil.</title>
        <authorList>
            <person name="Kanchanasin P."/>
            <person name="Tanasupawat S."/>
            <person name="Yuki M."/>
            <person name="Kudo T."/>
        </authorList>
    </citation>
    <scope>NUCLEOTIDE SEQUENCE [LARGE SCALE GENOMIC DNA]</scope>
    <source>
        <strain evidence="1 2">ET3-3</strain>
    </source>
</reference>
<comment type="caution">
    <text evidence="1">The sequence shown here is derived from an EMBL/GenBank/DDBJ whole genome shotgun (WGS) entry which is preliminary data.</text>
</comment>
<evidence type="ECO:0000313" key="1">
    <source>
        <dbReference type="EMBL" id="MVU81943.1"/>
    </source>
</evidence>
<dbReference type="EMBL" id="WRPP01000007">
    <property type="protein sequence ID" value="MVU81943.1"/>
    <property type="molecule type" value="Genomic_DNA"/>
</dbReference>
<dbReference type="RefSeq" id="WP_157391507.1">
    <property type="nucleotide sequence ID" value="NZ_WRPP01000007.1"/>
</dbReference>
<protein>
    <submittedName>
        <fullName evidence="1">Uncharacterized protein</fullName>
    </submittedName>
</protein>
<name>A0A7K1V5L4_9NOCA</name>
<organism evidence="1 2">
    <name type="scientific">Nocardia terrae</name>
    <dbReference type="NCBI Taxonomy" id="2675851"/>
    <lineage>
        <taxon>Bacteria</taxon>
        <taxon>Bacillati</taxon>
        <taxon>Actinomycetota</taxon>
        <taxon>Actinomycetes</taxon>
        <taxon>Mycobacteriales</taxon>
        <taxon>Nocardiaceae</taxon>
        <taxon>Nocardia</taxon>
    </lineage>
</organism>
<sequence>MIGESPVERRVWLYRELYGLPCRISGIRIILSTNDVWAITAPRDMAARIDDALFQRKQVAPILDTGTPYPLILLAAPSPLDPSRFTTDLRLRSHCEFLSEGTQITLPSALPTPQPAPHWFRYPHTEKLPPITAVLRAIHIALRNLPTPPR</sequence>
<dbReference type="Proteomes" id="UP000466794">
    <property type="component" value="Unassembled WGS sequence"/>
</dbReference>
<evidence type="ECO:0000313" key="2">
    <source>
        <dbReference type="Proteomes" id="UP000466794"/>
    </source>
</evidence>
<keyword evidence="2" id="KW-1185">Reference proteome</keyword>
<gene>
    <name evidence="1" type="ORF">GPX89_32485</name>
</gene>
<accession>A0A7K1V5L4</accession>